<organism evidence="2 3">
    <name type="scientific">Pseudooceanicola algae</name>
    <dbReference type="NCBI Taxonomy" id="1537215"/>
    <lineage>
        <taxon>Bacteria</taxon>
        <taxon>Pseudomonadati</taxon>
        <taxon>Pseudomonadota</taxon>
        <taxon>Alphaproteobacteria</taxon>
        <taxon>Rhodobacterales</taxon>
        <taxon>Paracoccaceae</taxon>
        <taxon>Pseudooceanicola</taxon>
    </lineage>
</organism>
<reference evidence="2 3" key="1">
    <citation type="submission" date="2020-08" db="EMBL/GenBank/DDBJ databases">
        <title>Genome sequence of Rhodobacteraceae bacterium Lw-13e.</title>
        <authorList>
            <person name="Poehlein A."/>
            <person name="Wolter L."/>
            <person name="Daniel R."/>
            <person name="Brinkhoff T."/>
        </authorList>
    </citation>
    <scope>NUCLEOTIDE SEQUENCE [LARGE SCALE GENOMIC DNA]</scope>
    <source>
        <strain evidence="2 3">Lw-13e</strain>
    </source>
</reference>
<gene>
    <name evidence="2" type="ORF">PSAL_003590</name>
</gene>
<dbReference type="EMBL" id="CP060436">
    <property type="protein sequence ID" value="QPM89148.1"/>
    <property type="molecule type" value="Genomic_DNA"/>
</dbReference>
<name>A0A418SKC3_9RHOB</name>
<dbReference type="KEGG" id="palw:PSAL_003590"/>
<dbReference type="AlphaFoldDB" id="A0A418SKC3"/>
<accession>A0A418SKC3</accession>
<sequence>MCKAPSVDTRPAIISAGTGQDSTQSADLEARLRRARSGAAANILTSPLGIPARSKLGAPQ</sequence>
<proteinExistence type="predicted"/>
<evidence type="ECO:0000313" key="3">
    <source>
        <dbReference type="Proteomes" id="UP000283786"/>
    </source>
</evidence>
<dbReference type="RefSeq" id="WP_119837944.1">
    <property type="nucleotide sequence ID" value="NZ_CP060436.1"/>
</dbReference>
<evidence type="ECO:0000313" key="2">
    <source>
        <dbReference type="EMBL" id="QPM89148.1"/>
    </source>
</evidence>
<evidence type="ECO:0000256" key="1">
    <source>
        <dbReference type="SAM" id="MobiDB-lite"/>
    </source>
</evidence>
<dbReference type="Proteomes" id="UP000283786">
    <property type="component" value="Chromosome"/>
</dbReference>
<keyword evidence="3" id="KW-1185">Reference proteome</keyword>
<feature type="region of interest" description="Disordered" evidence="1">
    <location>
        <begin position="1"/>
        <end position="26"/>
    </location>
</feature>
<protein>
    <submittedName>
        <fullName evidence="2">Uncharacterized protein</fullName>
    </submittedName>
</protein>
<feature type="compositionally biased region" description="Polar residues" evidence="1">
    <location>
        <begin position="17"/>
        <end position="26"/>
    </location>
</feature>